<dbReference type="Proteomes" id="UP001501565">
    <property type="component" value="Unassembled WGS sequence"/>
</dbReference>
<comment type="caution">
    <text evidence="1">The sequence shown here is derived from an EMBL/GenBank/DDBJ whole genome shotgun (WGS) entry which is preliminary data.</text>
</comment>
<gene>
    <name evidence="1" type="ORF">GCM10022277_03230</name>
</gene>
<evidence type="ECO:0000313" key="2">
    <source>
        <dbReference type="Proteomes" id="UP001501565"/>
    </source>
</evidence>
<keyword evidence="2" id="KW-1185">Reference proteome</keyword>
<protein>
    <submittedName>
        <fullName evidence="1">Uncharacterized protein</fullName>
    </submittedName>
</protein>
<reference evidence="2" key="1">
    <citation type="journal article" date="2019" name="Int. J. Syst. Evol. Microbiol.">
        <title>The Global Catalogue of Microorganisms (GCM) 10K type strain sequencing project: providing services to taxonomists for standard genome sequencing and annotation.</title>
        <authorList>
            <consortium name="The Broad Institute Genomics Platform"/>
            <consortium name="The Broad Institute Genome Sequencing Center for Infectious Disease"/>
            <person name="Wu L."/>
            <person name="Ma J."/>
        </authorList>
    </citation>
    <scope>NUCLEOTIDE SEQUENCE [LARGE SCALE GENOMIC DNA]</scope>
    <source>
        <strain evidence="2">JCM 17551</strain>
    </source>
</reference>
<accession>A0ABP7M031</accession>
<dbReference type="EMBL" id="BAABBN010000004">
    <property type="protein sequence ID" value="GAA3911905.1"/>
    <property type="molecule type" value="Genomic_DNA"/>
</dbReference>
<evidence type="ECO:0000313" key="1">
    <source>
        <dbReference type="EMBL" id="GAA3911905.1"/>
    </source>
</evidence>
<name>A0ABP7M031_9GAMM</name>
<sequence>MLAWFWVAGSSEQAIRNKLESVSVGMSKRFFIGGIVHNIMIKNKNYHNGI</sequence>
<proteinExistence type="predicted"/>
<organism evidence="1 2">
    <name type="scientific">Litoribacillus peritrichatus</name>
    <dbReference type="NCBI Taxonomy" id="718191"/>
    <lineage>
        <taxon>Bacteria</taxon>
        <taxon>Pseudomonadati</taxon>
        <taxon>Pseudomonadota</taxon>
        <taxon>Gammaproteobacteria</taxon>
        <taxon>Oceanospirillales</taxon>
        <taxon>Oceanospirillaceae</taxon>
        <taxon>Litoribacillus</taxon>
    </lineage>
</organism>